<keyword evidence="2 7" id="KW-0813">Transport</keyword>
<evidence type="ECO:0000259" key="9">
    <source>
        <dbReference type="SMART" id="SM00809"/>
    </source>
</evidence>
<evidence type="ECO:0000256" key="7">
    <source>
        <dbReference type="PIRNR" id="PIRNR037091"/>
    </source>
</evidence>
<reference evidence="11" key="1">
    <citation type="journal article" date="2006" name="Proc. Natl. Acad. Sci. U.S.A.">
        <title>Genome analysis of the smallest free-living eukaryote Ostreococcus tauri unveils many unique features.</title>
        <authorList>
            <person name="Derelle E."/>
            <person name="Ferraz C."/>
            <person name="Rombauts S."/>
            <person name="Rouze P."/>
            <person name="Worden A.Z."/>
            <person name="Robbens S."/>
            <person name="Partensky F."/>
            <person name="Degroeve S."/>
            <person name="Echeynie S."/>
            <person name="Cooke R."/>
            <person name="Saeys Y."/>
            <person name="Wuyts J."/>
            <person name="Jabbari K."/>
            <person name="Bowler C."/>
            <person name="Panaud O."/>
            <person name="Piegu B."/>
            <person name="Ball S.G."/>
            <person name="Ral J.-P."/>
            <person name="Bouget F.-Y."/>
            <person name="Piganeau G."/>
            <person name="De Baets B."/>
            <person name="Picard A."/>
            <person name="Delseny M."/>
            <person name="Demaille J."/>
            <person name="Van de Peer Y."/>
            <person name="Moreau H."/>
        </authorList>
    </citation>
    <scope>NUCLEOTIDE SEQUENCE [LARGE SCALE GENOMIC DNA]</scope>
    <source>
        <strain evidence="11">OTTH 0595 / CCAP 157/2 / RCC745</strain>
    </source>
</reference>
<evidence type="ECO:0000256" key="1">
    <source>
        <dbReference type="ARBA" id="ARBA00004277"/>
    </source>
</evidence>
<evidence type="ECO:0000256" key="5">
    <source>
        <dbReference type="ARBA" id="ARBA00023136"/>
    </source>
</evidence>
<feature type="binding site" evidence="8">
    <location>
        <position position="52"/>
    </location>
    <ligand>
        <name>a 1,2-diacyl-sn-glycero-3-phospho-(1D-myo-inositol-3,4,5-trisphosphate)</name>
        <dbReference type="ChEBI" id="CHEBI:57836"/>
    </ligand>
</feature>
<dbReference type="KEGG" id="ota:OT_ostta13g02600"/>
<keyword evidence="6 7" id="KW-0168">Coated pit</keyword>
<dbReference type="EMBL" id="CAID01000013">
    <property type="protein sequence ID" value="CEG00199.1"/>
    <property type="molecule type" value="Genomic_DNA"/>
</dbReference>
<dbReference type="GO" id="GO:0035615">
    <property type="term" value="F:clathrin adaptor activity"/>
    <property type="evidence" value="ECO:0007669"/>
    <property type="project" value="InterPro"/>
</dbReference>
<dbReference type="Pfam" id="PF02296">
    <property type="entry name" value="Alpha_adaptin_C"/>
    <property type="match status" value="1"/>
</dbReference>
<dbReference type="InterPro" id="IPR003164">
    <property type="entry name" value="Clathrin_a-adaptin_app_sub_C"/>
</dbReference>
<dbReference type="InterPro" id="IPR016024">
    <property type="entry name" value="ARM-type_fold"/>
</dbReference>
<keyword evidence="3 7" id="KW-0254">Endocytosis</keyword>
<dbReference type="STRING" id="70448.A0A096P8I3"/>
<comment type="caution">
    <text evidence="10">The sequence shown here is derived from an EMBL/GenBank/DDBJ whole genome shotgun (WGS) entry which is preliminary data.</text>
</comment>
<dbReference type="FunCoup" id="A0A096P8I3">
    <property type="interactions" value="1851"/>
</dbReference>
<dbReference type="GeneID" id="9837541"/>
<dbReference type="Pfam" id="PF01602">
    <property type="entry name" value="Adaptin_N"/>
    <property type="match status" value="1"/>
</dbReference>
<evidence type="ECO:0000256" key="6">
    <source>
        <dbReference type="ARBA" id="ARBA00023176"/>
    </source>
</evidence>
<evidence type="ECO:0000256" key="3">
    <source>
        <dbReference type="ARBA" id="ARBA00022583"/>
    </source>
</evidence>
<evidence type="ECO:0000256" key="8">
    <source>
        <dbReference type="PIRSR" id="PIRSR037091-1"/>
    </source>
</evidence>
<dbReference type="InParanoid" id="A0A096P8I3"/>
<evidence type="ECO:0000313" key="10">
    <source>
        <dbReference type="EMBL" id="CEG00199.1"/>
    </source>
</evidence>
<keyword evidence="5 7" id="KW-0472">Membrane</keyword>
<dbReference type="InterPro" id="IPR002553">
    <property type="entry name" value="Clathrin/coatomer_adapt-like_N"/>
</dbReference>
<name>A0A096P8I3_OSTTA</name>
<dbReference type="Gene3D" id="3.30.310.10">
    <property type="entry name" value="TATA-Binding Protein"/>
    <property type="match status" value="1"/>
</dbReference>
<comment type="subunit">
    <text evidence="7">Adaptor protein complex 2 (AP-2) is a heterotetramer composed of two large adaptins (alpha-type and beta-type subunits), a medium adaptin (mu-type subunit) and a small adaptin (sigma-type subunit).</text>
</comment>
<comment type="function">
    <text evidence="7">Subunit of the adaptor protein complex 2 (AP-2). Adaptor protein complexes function in protein transport via transport vesicles in different membrane traffic pathways. Adaptor protein complexes are vesicle coat components and appear to be involved in cargo selection and vesicle formation. AP-2 is involved in clathrin-dependent endocytosis in which cargo proteins are incorporated into vesicles surrounded by clathrin (clathrin-coated vesicles, CCVs) which are destined for fusion with the early endosome.</text>
</comment>
<evidence type="ECO:0000313" key="11">
    <source>
        <dbReference type="Proteomes" id="UP000009170"/>
    </source>
</evidence>
<dbReference type="SMART" id="SM00809">
    <property type="entry name" value="Alpha_adaptinC2"/>
    <property type="match status" value="1"/>
</dbReference>
<protein>
    <recommendedName>
        <fullName evidence="7">AP-2 complex subunit alpha</fullName>
    </recommendedName>
</protein>
<dbReference type="SUPFAM" id="SSF55711">
    <property type="entry name" value="Subdomain of clathrin and coatomer appendage domain"/>
    <property type="match status" value="1"/>
</dbReference>
<dbReference type="Gene3D" id="2.60.40.1230">
    <property type="match status" value="1"/>
</dbReference>
<dbReference type="SUPFAM" id="SSF49348">
    <property type="entry name" value="Clathrin adaptor appendage domain"/>
    <property type="match status" value="1"/>
</dbReference>
<dbReference type="OrthoDB" id="413467at2759"/>
<dbReference type="AlphaFoldDB" id="A0A096P8I3"/>
<dbReference type="RefSeq" id="XP_022840247.1">
    <property type="nucleotide sequence ID" value="XM_022982754.1"/>
</dbReference>
<dbReference type="InterPro" id="IPR009028">
    <property type="entry name" value="Coatomer/calthrin_app_sub_C"/>
</dbReference>
<evidence type="ECO:0000256" key="2">
    <source>
        <dbReference type="ARBA" id="ARBA00022448"/>
    </source>
</evidence>
<keyword evidence="11" id="KW-1185">Reference proteome</keyword>
<dbReference type="Pfam" id="PF02883">
    <property type="entry name" value="Alpha_adaptinC2"/>
    <property type="match status" value="1"/>
</dbReference>
<dbReference type="Proteomes" id="UP000009170">
    <property type="component" value="Unassembled WGS sequence"/>
</dbReference>
<feature type="binding site" evidence="8">
    <location>
        <position position="41"/>
    </location>
    <ligand>
        <name>a 1,2-diacyl-sn-glycero-3-phospho-(1D-myo-inositol-3,4,5-trisphosphate)</name>
        <dbReference type="ChEBI" id="CHEBI:57836"/>
    </ligand>
</feature>
<dbReference type="PANTHER" id="PTHR22780">
    <property type="entry name" value="ADAPTIN, ALPHA/GAMMA/EPSILON"/>
    <property type="match status" value="1"/>
</dbReference>
<comment type="similarity">
    <text evidence="7">Belongs to the adaptor complexes large subunit family.</text>
</comment>
<sequence length="1039" mass="113302">MAPFLGGMRGLTVFVQDVRNCANKEQERLRVEKELANIRRKFNKTHRALTPYERKKYVLKLLYVYMLGYNVDFGHTEALKLISASTYGEKQVGYMTTSVILNERNEFLRMAINSVRRDVISTNETNQCLGLSCIANVGGREFADSLAGDVETILMTPTIRPVVRKKAALCLLRLFRKNNEILIPETFAPKMVDLLDAERDLGVLIGVLGLLSGIVSYDYKGYEACVPKVITIMERLTRNTDIPPEYLYYGIPSPWLQVKCMRILQYFPTPEDPALLDAQLTAVRNILKTQSVKNLNKNNALHAILFEAINLVTSIDYAHELLDPCVELLGKLLGMGPNIRYLALSTLNTLAAMPDLREAIKVYQSEVVSALHDADISIRKRALTLLFSMCDASNVHDIVEELVKYLVTADFDIREELALKTAILAERYSINDRMWFIEIALQMIDKAGDFINDDLWHRLVQVATNNPTLHADTAKLMFVKLRDDGATNELVLRVVSYCIGEFGYLLPIPASQYVDLMIPLFHSTDEGTQAIMLTAFIKIAMHKNCDQGSMGKIVQVFTDMSTSMVSEIQQRACEYLRLLQIGPSMRSILEPMPEYPDQSSVLERHVQVDNVASDVAAGVRKLGISQSVREQPKSLASSSMRVGTDLVVASPAQPRDAVADLLGDLIGETLASAPPPALPAATSSGVDLDELFGAGTRALPAAEQRPALAAPEVSLALAAPAPVAGAATSSNTLDDLLGLDASAAPAVTRASAAAHGGADLLDELGGFTENRIALVPAAVAPAAAPVSNGVKPTVNIQECAKRFLVADNGLLYEDANVQIGIKSQWQGSQGRVMFYIGNKMENADLQKVSMTIHQIDGLRHALQPVPSTIGAKRQVQLMLQVAIVSSFAGAPRLDFSYTCAGAGTVSVALDVPVRMNKFLSPMTIASPQEFIARWHQMVSAGQQQKIMDLAPQYATGIESVVNAFTGMHLAVHKGLDPNPANLVSGSRFVGEKSGEVLIGVRVESDANVRGRYRFTVASMDKDASRAVMETIVAALGANT</sequence>
<evidence type="ECO:0000256" key="4">
    <source>
        <dbReference type="ARBA" id="ARBA00022927"/>
    </source>
</evidence>
<gene>
    <name evidence="10" type="ORF">OT_ostta13g02600</name>
</gene>
<dbReference type="InterPro" id="IPR008152">
    <property type="entry name" value="Clathrin_a/b/g-adaptin_app_Ig"/>
</dbReference>
<organism evidence="10 11">
    <name type="scientific">Ostreococcus tauri</name>
    <name type="common">Marine green alga</name>
    <dbReference type="NCBI Taxonomy" id="70448"/>
    <lineage>
        <taxon>Eukaryota</taxon>
        <taxon>Viridiplantae</taxon>
        <taxon>Chlorophyta</taxon>
        <taxon>Mamiellophyceae</taxon>
        <taxon>Mamiellales</taxon>
        <taxon>Bathycoccaceae</taxon>
        <taxon>Ostreococcus</taxon>
    </lineage>
</organism>
<feature type="domain" description="Clathrin adaptor alpha/beta/gamma-adaptin appendage Ig-like subdomain" evidence="9">
    <location>
        <begin position="801"/>
        <end position="912"/>
    </location>
</feature>
<reference evidence="10 11" key="2">
    <citation type="journal article" date="2014" name="BMC Genomics">
        <title>An improved genome of the model marine alga Ostreococcus tauri unfolds by assessing Illumina de novo assemblies.</title>
        <authorList>
            <person name="Blanc-Mathieu R."/>
            <person name="Verhelst B."/>
            <person name="Derelle E."/>
            <person name="Rombauts S."/>
            <person name="Bouget F.Y."/>
            <person name="Carre I."/>
            <person name="Chateau A."/>
            <person name="Eyre-Walker A."/>
            <person name="Grimsley N."/>
            <person name="Moreau H."/>
            <person name="Piegu B."/>
            <person name="Rivals E."/>
            <person name="Schackwitz W."/>
            <person name="Van de Peer Y."/>
            <person name="Piganeau G."/>
        </authorList>
    </citation>
    <scope>NUCLEOTIDE SEQUENCE [LARGE SCALE GENOMIC DNA]</scope>
    <source>
        <strain evidence="11">OTTH 0595 / CCAP 157/2 / RCC745</strain>
    </source>
</reference>
<proteinExistence type="inferred from homology"/>
<dbReference type="Gene3D" id="1.25.10.10">
    <property type="entry name" value="Leucine-rich Repeat Variant"/>
    <property type="match status" value="1"/>
</dbReference>
<dbReference type="InterPro" id="IPR012295">
    <property type="entry name" value="TBP_dom_sf"/>
</dbReference>
<dbReference type="InterPro" id="IPR013041">
    <property type="entry name" value="Clathrin_app_Ig-like_sf"/>
</dbReference>
<feature type="binding site" evidence="8">
    <location>
        <begin position="9"/>
        <end position="10"/>
    </location>
    <ligand>
        <name>a 1,2-diacyl-sn-glycero-3-phospho-(1D-myo-inositol-3,4,5-trisphosphate)</name>
        <dbReference type="ChEBI" id="CHEBI:57836"/>
    </ligand>
</feature>
<dbReference type="InterPro" id="IPR017104">
    <property type="entry name" value="AP2_complex_asu"/>
</dbReference>
<dbReference type="SUPFAM" id="SSF48371">
    <property type="entry name" value="ARM repeat"/>
    <property type="match status" value="1"/>
</dbReference>
<dbReference type="InterPro" id="IPR011989">
    <property type="entry name" value="ARM-like"/>
</dbReference>
<dbReference type="InterPro" id="IPR050840">
    <property type="entry name" value="Adaptor_Complx_Large_Subunit"/>
</dbReference>
<comment type="subcellular location">
    <subcellularLocation>
        <location evidence="1">Membrane</location>
        <location evidence="1">Coated pit</location>
        <topology evidence="1">Peripheral membrane protein</topology>
        <orientation evidence="1">Cytoplasmic side</orientation>
    </subcellularLocation>
</comment>
<feature type="binding site" evidence="8">
    <location>
        <begin position="56"/>
        <end position="60"/>
    </location>
    <ligand>
        <name>a 1,2-diacyl-sn-glycero-3-phospho-(1D-myo-inositol-3,4,5-trisphosphate)</name>
        <dbReference type="ChEBI" id="CHEBI:57836"/>
    </ligand>
</feature>
<dbReference type="GO" id="GO:0030122">
    <property type="term" value="C:AP-2 adaptor complex"/>
    <property type="evidence" value="ECO:0007669"/>
    <property type="project" value="InterPro"/>
</dbReference>
<accession>A0A096P8I3</accession>
<keyword evidence="4 7" id="KW-0653">Protein transport</keyword>
<dbReference type="GO" id="GO:0006886">
    <property type="term" value="P:intracellular protein transport"/>
    <property type="evidence" value="ECO:0007669"/>
    <property type="project" value="UniProtKB-UniRule"/>
</dbReference>
<dbReference type="PIRSF" id="PIRSF037091">
    <property type="entry name" value="AP2_complex_alpha"/>
    <property type="match status" value="1"/>
</dbReference>
<dbReference type="GO" id="GO:0072583">
    <property type="term" value="P:clathrin-dependent endocytosis"/>
    <property type="evidence" value="ECO:0007669"/>
    <property type="project" value="InterPro"/>
</dbReference>